<dbReference type="EMBL" id="QMAU01000044">
    <property type="protein sequence ID" value="RXI53557.1"/>
    <property type="molecule type" value="Genomic_DNA"/>
</dbReference>
<evidence type="ECO:0000313" key="2">
    <source>
        <dbReference type="EMBL" id="RXI53557.1"/>
    </source>
</evidence>
<accession>A0ABY0EMC1</accession>
<feature type="non-terminal residue" evidence="2">
    <location>
        <position position="48"/>
    </location>
</feature>
<organism evidence="2 3">
    <name type="scientific">Clostridium tetani</name>
    <dbReference type="NCBI Taxonomy" id="1513"/>
    <lineage>
        <taxon>Bacteria</taxon>
        <taxon>Bacillati</taxon>
        <taxon>Bacillota</taxon>
        <taxon>Clostridia</taxon>
        <taxon>Eubacteriales</taxon>
        <taxon>Clostridiaceae</taxon>
        <taxon>Clostridium</taxon>
    </lineage>
</organism>
<reference evidence="2 3" key="1">
    <citation type="submission" date="2018-06" db="EMBL/GenBank/DDBJ databases">
        <title>Genome conservation of Clostridium tetani.</title>
        <authorList>
            <person name="Bruggemann H."/>
            <person name="Popoff M.R."/>
        </authorList>
    </citation>
    <scope>NUCLEOTIDE SEQUENCE [LARGE SCALE GENOMIC DNA]</scope>
    <source>
        <strain evidence="2 3">63.05</strain>
    </source>
</reference>
<evidence type="ECO:0000256" key="1">
    <source>
        <dbReference type="SAM" id="MobiDB-lite"/>
    </source>
</evidence>
<protein>
    <submittedName>
        <fullName evidence="2">IS3 family transposase</fullName>
    </submittedName>
</protein>
<evidence type="ECO:0000313" key="3">
    <source>
        <dbReference type="Proteomes" id="UP000290273"/>
    </source>
</evidence>
<sequence length="48" mass="5682">MYRNGGDTRLQDTRKFNNGRPSRKNLSLEEKYEKIEAKVKLLQAENEL</sequence>
<name>A0ABY0EMC1_CLOTA</name>
<feature type="region of interest" description="Disordered" evidence="1">
    <location>
        <begin position="1"/>
        <end position="27"/>
    </location>
</feature>
<dbReference type="Proteomes" id="UP000290273">
    <property type="component" value="Unassembled WGS sequence"/>
</dbReference>
<proteinExistence type="predicted"/>
<gene>
    <name evidence="2" type="ORF">DP131_11315</name>
</gene>
<comment type="caution">
    <text evidence="2">The sequence shown here is derived from an EMBL/GenBank/DDBJ whole genome shotgun (WGS) entry which is preliminary data.</text>
</comment>